<dbReference type="InterPro" id="IPR001478">
    <property type="entry name" value="PDZ"/>
</dbReference>
<keyword evidence="2" id="KW-0645">Protease</keyword>
<feature type="domain" description="Tail specific protease" evidence="6">
    <location>
        <begin position="235"/>
        <end position="429"/>
    </location>
</feature>
<evidence type="ECO:0000259" key="5">
    <source>
        <dbReference type="SMART" id="SM00228"/>
    </source>
</evidence>
<keyword evidence="4" id="KW-0720">Serine protease</keyword>
<dbReference type="GO" id="GO:0008236">
    <property type="term" value="F:serine-type peptidase activity"/>
    <property type="evidence" value="ECO:0007669"/>
    <property type="project" value="UniProtKB-KW"/>
</dbReference>
<dbReference type="Gene3D" id="3.90.226.10">
    <property type="entry name" value="2-enoyl-CoA Hydratase, Chain A, domain 1"/>
    <property type="match status" value="1"/>
</dbReference>
<comment type="caution">
    <text evidence="7">The sequence shown here is derived from an EMBL/GenBank/DDBJ whole genome shotgun (WGS) entry which is preliminary data.</text>
</comment>
<feature type="domain" description="PDZ" evidence="5">
    <location>
        <begin position="161"/>
        <end position="235"/>
    </location>
</feature>
<gene>
    <name evidence="7" type="ORF">GpartN1_g6920.t1</name>
</gene>
<dbReference type="InterPro" id="IPR036034">
    <property type="entry name" value="PDZ_sf"/>
</dbReference>
<accession>A0A9C7UTD2</accession>
<dbReference type="Gene3D" id="3.30.750.44">
    <property type="match status" value="1"/>
</dbReference>
<evidence type="ECO:0000256" key="2">
    <source>
        <dbReference type="ARBA" id="ARBA00022670"/>
    </source>
</evidence>
<dbReference type="EMBL" id="BQMJ01000065">
    <property type="protein sequence ID" value="GJQ15129.1"/>
    <property type="molecule type" value="Genomic_DNA"/>
</dbReference>
<protein>
    <recommendedName>
        <fullName evidence="9">C-terminal processing peptidase</fullName>
    </recommendedName>
</protein>
<dbReference type="NCBIfam" id="TIGR00225">
    <property type="entry name" value="prc"/>
    <property type="match status" value="1"/>
</dbReference>
<evidence type="ECO:0000256" key="4">
    <source>
        <dbReference type="ARBA" id="ARBA00022825"/>
    </source>
</evidence>
<dbReference type="Gene3D" id="2.30.42.10">
    <property type="match status" value="1"/>
</dbReference>
<dbReference type="SMART" id="SM00245">
    <property type="entry name" value="TSPc"/>
    <property type="match status" value="1"/>
</dbReference>
<dbReference type="Proteomes" id="UP001061958">
    <property type="component" value="Unassembled WGS sequence"/>
</dbReference>
<evidence type="ECO:0000259" key="6">
    <source>
        <dbReference type="SMART" id="SM00245"/>
    </source>
</evidence>
<dbReference type="SUPFAM" id="SSF50156">
    <property type="entry name" value="PDZ domain-like"/>
    <property type="match status" value="1"/>
</dbReference>
<evidence type="ECO:0008006" key="9">
    <source>
        <dbReference type="Google" id="ProtNLM"/>
    </source>
</evidence>
<organism evidence="7 8">
    <name type="scientific">Galdieria partita</name>
    <dbReference type="NCBI Taxonomy" id="83374"/>
    <lineage>
        <taxon>Eukaryota</taxon>
        <taxon>Rhodophyta</taxon>
        <taxon>Bangiophyceae</taxon>
        <taxon>Galdieriales</taxon>
        <taxon>Galdieriaceae</taxon>
        <taxon>Galdieria</taxon>
    </lineage>
</organism>
<keyword evidence="8" id="KW-1185">Reference proteome</keyword>
<dbReference type="SMART" id="SM00228">
    <property type="entry name" value="PDZ"/>
    <property type="match status" value="1"/>
</dbReference>
<dbReference type="CDD" id="cd07560">
    <property type="entry name" value="Peptidase_S41_CPP"/>
    <property type="match status" value="1"/>
</dbReference>
<dbReference type="GO" id="GO:0004175">
    <property type="term" value="F:endopeptidase activity"/>
    <property type="evidence" value="ECO:0007669"/>
    <property type="project" value="TreeGrafter"/>
</dbReference>
<dbReference type="AlphaFoldDB" id="A0A9C7UTD2"/>
<dbReference type="SUPFAM" id="SSF52096">
    <property type="entry name" value="ClpP/crotonase"/>
    <property type="match status" value="1"/>
</dbReference>
<sequence>MRRLLCSSPLSFTFTYGYLKNISLKPHSCTLWKRLPIHTITCDIQRHSTLHQQIHQVAGKLLSSASAIIVSLCVVIPYSWSLTEHQSWLLEAWKYVDQYYVDQSIHPTWLQLRQKVIRQVNSNNAHSLVKDMLSTLHDPYTRLLEPEEYQSLQATATGQLIGIGIQMAPQIENGKVLITHVYPQSPAALADIRARDAIICIDHFPVSQAKNVEQIAMRIRGEKDSTVHITLERNGQMLSKAIRRQDYILQTVESNIFSNGPPSQQIGYLRIRSFDFHTVDQATQVLMNWKRQHIKCVVLDLRDNAGGYFPAGIGVASLFLPRDKVIVYTVDYRGIEETFKSTQSGIYIDGCVFVLVNEHTASASELVAAALHEQRGSLLLGHRTFGKGVVQRVFPLSDKSAIAVTTMKYLTPHHMDIHRKGIDVDMETSCEVKDSFQCTPFPISHYCDSIECLSNEE</sequence>
<evidence type="ECO:0000256" key="3">
    <source>
        <dbReference type="ARBA" id="ARBA00022801"/>
    </source>
</evidence>
<dbReference type="InterPro" id="IPR005151">
    <property type="entry name" value="Tail-specific_protease"/>
</dbReference>
<proteinExistence type="inferred from homology"/>
<dbReference type="Pfam" id="PF13180">
    <property type="entry name" value="PDZ_2"/>
    <property type="match status" value="1"/>
</dbReference>
<evidence type="ECO:0000256" key="1">
    <source>
        <dbReference type="ARBA" id="ARBA00009179"/>
    </source>
</evidence>
<comment type="similarity">
    <text evidence="1">Belongs to the peptidase S41A family.</text>
</comment>
<dbReference type="InterPro" id="IPR029045">
    <property type="entry name" value="ClpP/crotonase-like_dom_sf"/>
</dbReference>
<dbReference type="PANTHER" id="PTHR32060">
    <property type="entry name" value="TAIL-SPECIFIC PROTEASE"/>
    <property type="match status" value="1"/>
</dbReference>
<evidence type="ECO:0000313" key="7">
    <source>
        <dbReference type="EMBL" id="GJQ15129.1"/>
    </source>
</evidence>
<name>A0A9C7UTD2_9RHOD</name>
<dbReference type="PANTHER" id="PTHR32060:SF22">
    <property type="entry name" value="CARBOXYL-TERMINAL-PROCESSING PEPTIDASE 3, CHLOROPLASTIC"/>
    <property type="match status" value="1"/>
</dbReference>
<evidence type="ECO:0000313" key="8">
    <source>
        <dbReference type="Proteomes" id="UP001061958"/>
    </source>
</evidence>
<dbReference type="OrthoDB" id="43580at2759"/>
<reference evidence="7" key="1">
    <citation type="journal article" date="2022" name="Proc. Natl. Acad. Sci. U.S.A.">
        <title>Life cycle and functional genomics of the unicellular red alga Galdieria for elucidating algal and plant evolution and industrial use.</title>
        <authorList>
            <person name="Hirooka S."/>
            <person name="Itabashi T."/>
            <person name="Ichinose T.M."/>
            <person name="Onuma R."/>
            <person name="Fujiwara T."/>
            <person name="Yamashita S."/>
            <person name="Jong L.W."/>
            <person name="Tomita R."/>
            <person name="Iwane A.H."/>
            <person name="Miyagishima S.Y."/>
        </authorList>
    </citation>
    <scope>NUCLEOTIDE SEQUENCE</scope>
    <source>
        <strain evidence="7">NBRC 102759</strain>
    </source>
</reference>
<dbReference type="InterPro" id="IPR004447">
    <property type="entry name" value="Peptidase_S41A"/>
</dbReference>
<dbReference type="GO" id="GO:0006508">
    <property type="term" value="P:proteolysis"/>
    <property type="evidence" value="ECO:0007669"/>
    <property type="project" value="UniProtKB-KW"/>
</dbReference>
<keyword evidence="3" id="KW-0378">Hydrolase</keyword>
<dbReference type="Pfam" id="PF03572">
    <property type="entry name" value="Peptidase_S41"/>
    <property type="match status" value="1"/>
</dbReference>
<reference evidence="7" key="2">
    <citation type="submission" date="2022-01" db="EMBL/GenBank/DDBJ databases">
        <authorList>
            <person name="Hirooka S."/>
            <person name="Miyagishima S.Y."/>
        </authorList>
    </citation>
    <scope>NUCLEOTIDE SEQUENCE</scope>
    <source>
        <strain evidence="7">NBRC 102759</strain>
    </source>
</reference>